<keyword evidence="3" id="KW-1185">Reference proteome</keyword>
<organism evidence="2 3">
    <name type="scientific">Pelagomonas calceolata</name>
    <dbReference type="NCBI Taxonomy" id="35677"/>
    <lineage>
        <taxon>Eukaryota</taxon>
        <taxon>Sar</taxon>
        <taxon>Stramenopiles</taxon>
        <taxon>Ochrophyta</taxon>
        <taxon>Pelagophyceae</taxon>
        <taxon>Pelagomonadales</taxon>
        <taxon>Pelagomonadaceae</taxon>
        <taxon>Pelagomonas</taxon>
    </lineage>
</organism>
<feature type="compositionally biased region" description="Pro residues" evidence="1">
    <location>
        <begin position="177"/>
        <end position="186"/>
    </location>
</feature>
<dbReference type="Proteomes" id="UP000789595">
    <property type="component" value="Unassembled WGS sequence"/>
</dbReference>
<name>A0A8J2SJK0_9STRA</name>
<gene>
    <name evidence="2" type="ORF">PECAL_2P17930</name>
</gene>
<accession>A0A8J2SJK0</accession>
<feature type="region of interest" description="Disordered" evidence="1">
    <location>
        <begin position="98"/>
        <end position="189"/>
    </location>
</feature>
<comment type="caution">
    <text evidence="2">The sequence shown here is derived from an EMBL/GenBank/DDBJ whole genome shotgun (WGS) entry which is preliminary data.</text>
</comment>
<feature type="compositionally biased region" description="Low complexity" evidence="1">
    <location>
        <begin position="166"/>
        <end position="176"/>
    </location>
</feature>
<proteinExistence type="predicted"/>
<feature type="compositionally biased region" description="Low complexity" evidence="1">
    <location>
        <begin position="1"/>
        <end position="12"/>
    </location>
</feature>
<dbReference type="AlphaFoldDB" id="A0A8J2SJK0"/>
<evidence type="ECO:0000256" key="1">
    <source>
        <dbReference type="SAM" id="MobiDB-lite"/>
    </source>
</evidence>
<evidence type="ECO:0000313" key="3">
    <source>
        <dbReference type="Proteomes" id="UP000789595"/>
    </source>
</evidence>
<feature type="compositionally biased region" description="Basic and acidic residues" evidence="1">
    <location>
        <begin position="51"/>
        <end position="68"/>
    </location>
</feature>
<dbReference type="OrthoDB" id="49627at2759"/>
<reference evidence="2" key="1">
    <citation type="submission" date="2021-11" db="EMBL/GenBank/DDBJ databases">
        <authorList>
            <consortium name="Genoscope - CEA"/>
            <person name="William W."/>
        </authorList>
    </citation>
    <scope>NUCLEOTIDE SEQUENCE</scope>
</reference>
<protein>
    <submittedName>
        <fullName evidence="2">Uncharacterized protein</fullName>
    </submittedName>
</protein>
<dbReference type="EMBL" id="CAKKNE010000002">
    <property type="protein sequence ID" value="CAH0368716.1"/>
    <property type="molecule type" value="Genomic_DNA"/>
</dbReference>
<evidence type="ECO:0000313" key="2">
    <source>
        <dbReference type="EMBL" id="CAH0368716.1"/>
    </source>
</evidence>
<feature type="region of interest" description="Disordered" evidence="1">
    <location>
        <begin position="1"/>
        <end position="69"/>
    </location>
</feature>
<sequence>MAAALGEANAPPAAAPEEEETPRFSVGELVEVKPRTFPGMNKPGGTATIRKVHDEREKDGGPMKDGSVKRTTGFTYAVKYVLNGSEKRVDAQWISAKVEVSREEAQDARREEAAKRKAEREAEEARKLQEEAERQARKRAAREKVKQLRAAKAARSQPPPAKKPRVAAPASVAEAAPAPPPPPPVAEEPADVKWMRGVLAAAPRESPDEVDLEALFAAALAVPPPPGASNDEAAVRDLLGKLEADNCVMVCEGTVFLV</sequence>
<feature type="compositionally biased region" description="Basic and acidic residues" evidence="1">
    <location>
        <begin position="99"/>
        <end position="135"/>
    </location>
</feature>